<keyword evidence="9" id="KW-1185">Reference proteome</keyword>
<gene>
    <name evidence="8" type="ORF">MKK02DRAFT_24107</name>
</gene>
<proteinExistence type="inferred from homology"/>
<dbReference type="GO" id="GO:0018580">
    <property type="term" value="F:nitronate monooxygenase activity"/>
    <property type="evidence" value="ECO:0007669"/>
    <property type="project" value="InterPro"/>
</dbReference>
<protein>
    <submittedName>
        <fullName evidence="8">2-nitropropane dioxygenase-like enzyme</fullName>
    </submittedName>
</protein>
<evidence type="ECO:0000256" key="5">
    <source>
        <dbReference type="ARBA" id="ARBA00022741"/>
    </source>
</evidence>
<dbReference type="Proteomes" id="UP001164286">
    <property type="component" value="Unassembled WGS sequence"/>
</dbReference>
<evidence type="ECO:0000256" key="3">
    <source>
        <dbReference type="ARBA" id="ARBA00022630"/>
    </source>
</evidence>
<keyword evidence="8" id="KW-0223">Dioxygenase</keyword>
<evidence type="ECO:0000313" key="9">
    <source>
        <dbReference type="Proteomes" id="UP001164286"/>
    </source>
</evidence>
<keyword evidence="6" id="KW-0560">Oxidoreductase</keyword>
<evidence type="ECO:0000256" key="4">
    <source>
        <dbReference type="ARBA" id="ARBA00022643"/>
    </source>
</evidence>
<dbReference type="AlphaFoldDB" id="A0AA38HCS5"/>
<sequence length="368" mass="38967">MFGPAFPSSPLFRLGVRYPIIQAPMAGTSTPALAAAVSNAGGLGSLGMGASTPAAARKAIEETKRLTDKPFNVNLFVHEKGVANATNEAEWLSFLRPVFAEYGAQPPEGVQEIYKTFKEDEEMLEVLLDTKPAVVSFHFGLPAEAIIRRLRENGAVLLGSATNLEEARRIEASGLDMIIAQGAEAGGHRGMFDPTIPDDELSTFALTTLLLKSSKLPIIPAGGIMDGAGILGYLTLGCPFVQMGTAFILTPESGADAGFRAALKGPGAEHTRLTPLISGRPARCLQNKWTDLATKLEGRVQPAYPMAYDAGKALHAAAKAKGEEGYGAHWAGQGAPAAREMGAGEMVRLLVQEIEEARDRIASNRSNL</sequence>
<dbReference type="InterPro" id="IPR004136">
    <property type="entry name" value="NMO"/>
</dbReference>
<dbReference type="EMBL" id="JAKWFO010000004">
    <property type="protein sequence ID" value="KAI9637612.1"/>
    <property type="molecule type" value="Genomic_DNA"/>
</dbReference>
<evidence type="ECO:0000256" key="6">
    <source>
        <dbReference type="ARBA" id="ARBA00023002"/>
    </source>
</evidence>
<dbReference type="FunFam" id="3.20.20.70:FF:000154">
    <property type="entry name" value="Probable nitronate monooxygenase"/>
    <property type="match status" value="1"/>
</dbReference>
<dbReference type="CDD" id="cd04730">
    <property type="entry name" value="NPD_like"/>
    <property type="match status" value="1"/>
</dbReference>
<dbReference type="SUPFAM" id="SSF51412">
    <property type="entry name" value="Inosine monophosphate dehydrogenase (IMPDH)"/>
    <property type="match status" value="1"/>
</dbReference>
<comment type="caution">
    <text evidence="8">The sequence shown here is derived from an EMBL/GenBank/DDBJ whole genome shotgun (WGS) entry which is preliminary data.</text>
</comment>
<dbReference type="PANTHER" id="PTHR42747">
    <property type="entry name" value="NITRONATE MONOOXYGENASE-RELATED"/>
    <property type="match status" value="1"/>
</dbReference>
<dbReference type="Pfam" id="PF03060">
    <property type="entry name" value="NMO"/>
    <property type="match status" value="1"/>
</dbReference>
<keyword evidence="5" id="KW-0547">Nucleotide-binding</keyword>
<evidence type="ECO:0000313" key="8">
    <source>
        <dbReference type="EMBL" id="KAI9637612.1"/>
    </source>
</evidence>
<evidence type="ECO:0000256" key="2">
    <source>
        <dbReference type="ARBA" id="ARBA00009881"/>
    </source>
</evidence>
<reference evidence="8" key="1">
    <citation type="journal article" date="2022" name="G3 (Bethesda)">
        <title>High quality genome of the basidiomycete yeast Dioszegia hungarica PDD-24b-2 isolated from cloud water.</title>
        <authorList>
            <person name="Jarrige D."/>
            <person name="Haridas S."/>
            <person name="Bleykasten-Grosshans C."/>
            <person name="Joly M."/>
            <person name="Nadalig T."/>
            <person name="Sancelme M."/>
            <person name="Vuilleumier S."/>
            <person name="Grigoriev I.V."/>
            <person name="Amato P."/>
            <person name="Bringel F."/>
        </authorList>
    </citation>
    <scope>NUCLEOTIDE SEQUENCE</scope>
    <source>
        <strain evidence="8">PDD-24b-2</strain>
    </source>
</reference>
<dbReference type="PANTHER" id="PTHR42747:SF3">
    <property type="entry name" value="NITRONATE MONOOXYGENASE-RELATED"/>
    <property type="match status" value="1"/>
</dbReference>
<comment type="similarity">
    <text evidence="2">Belongs to the nitronate monooxygenase family. NMO class I subfamily.</text>
</comment>
<dbReference type="RefSeq" id="XP_052947389.1">
    <property type="nucleotide sequence ID" value="XM_053086843.1"/>
</dbReference>
<evidence type="ECO:0000256" key="1">
    <source>
        <dbReference type="ARBA" id="ARBA00001917"/>
    </source>
</evidence>
<dbReference type="GO" id="GO:0000166">
    <property type="term" value="F:nucleotide binding"/>
    <property type="evidence" value="ECO:0007669"/>
    <property type="project" value="UniProtKB-KW"/>
</dbReference>
<organism evidence="8 9">
    <name type="scientific">Dioszegia hungarica</name>
    <dbReference type="NCBI Taxonomy" id="4972"/>
    <lineage>
        <taxon>Eukaryota</taxon>
        <taxon>Fungi</taxon>
        <taxon>Dikarya</taxon>
        <taxon>Basidiomycota</taxon>
        <taxon>Agaricomycotina</taxon>
        <taxon>Tremellomycetes</taxon>
        <taxon>Tremellales</taxon>
        <taxon>Bulleribasidiaceae</taxon>
        <taxon>Dioszegia</taxon>
    </lineage>
</organism>
<keyword evidence="3" id="KW-0285">Flavoprotein</keyword>
<evidence type="ECO:0000256" key="7">
    <source>
        <dbReference type="ARBA" id="ARBA00023033"/>
    </source>
</evidence>
<dbReference type="GO" id="GO:0051213">
    <property type="term" value="F:dioxygenase activity"/>
    <property type="evidence" value="ECO:0007669"/>
    <property type="project" value="UniProtKB-KW"/>
</dbReference>
<accession>A0AA38HCS5</accession>
<dbReference type="Gene3D" id="3.20.20.70">
    <property type="entry name" value="Aldolase class I"/>
    <property type="match status" value="1"/>
</dbReference>
<name>A0AA38HCS5_9TREE</name>
<keyword evidence="7" id="KW-0503">Monooxygenase</keyword>
<dbReference type="InterPro" id="IPR013785">
    <property type="entry name" value="Aldolase_TIM"/>
</dbReference>
<dbReference type="GeneID" id="77726044"/>
<keyword evidence="4" id="KW-0288">FMN</keyword>
<comment type="cofactor">
    <cofactor evidence="1">
        <name>FMN</name>
        <dbReference type="ChEBI" id="CHEBI:58210"/>
    </cofactor>
</comment>